<keyword evidence="1" id="KW-0812">Transmembrane</keyword>
<keyword evidence="1" id="KW-0472">Membrane</keyword>
<dbReference type="Proteomes" id="UP000053342">
    <property type="component" value="Unassembled WGS sequence"/>
</dbReference>
<dbReference type="OrthoDB" id="6431331at2759"/>
<dbReference type="EMBL" id="KN847350">
    <property type="protein sequence ID" value="KIW36676.1"/>
    <property type="molecule type" value="Genomic_DNA"/>
</dbReference>
<dbReference type="AlphaFoldDB" id="A0A0D2A8M7"/>
<dbReference type="PANTHER" id="PTHR37471:SF1">
    <property type="entry name" value="AB HYDROLASE-1 DOMAIN-CONTAINING PROTEIN"/>
    <property type="match status" value="1"/>
</dbReference>
<organism evidence="2 3">
    <name type="scientific">Exophiala oligosperma</name>
    <dbReference type="NCBI Taxonomy" id="215243"/>
    <lineage>
        <taxon>Eukaryota</taxon>
        <taxon>Fungi</taxon>
        <taxon>Dikarya</taxon>
        <taxon>Ascomycota</taxon>
        <taxon>Pezizomycotina</taxon>
        <taxon>Eurotiomycetes</taxon>
        <taxon>Chaetothyriomycetidae</taxon>
        <taxon>Chaetothyriales</taxon>
        <taxon>Herpotrichiellaceae</taxon>
        <taxon>Exophiala</taxon>
    </lineage>
</organism>
<name>A0A0D2A8M7_9EURO</name>
<proteinExistence type="predicted"/>
<accession>A0A0D2A8M7</accession>
<keyword evidence="3" id="KW-1185">Reference proteome</keyword>
<sequence>MIGTSTFDYIWVRSWIVILHSIAPICVAYCISTLCLPPSWRLPIFFEYWTLAETIFCLVFYLYKRRQLQRPALHPPAPPKEERQRLFRLCQESTQDVPRYLSGWFFYTSLTAVKRENVKEFFRWAFTNTDLNDHAYEDEVEEYVKSIELSTGVKFEHGRADVKCLRLTFDKVNALHRSLVWYSVRLSFCS</sequence>
<keyword evidence="1" id="KW-1133">Transmembrane helix</keyword>
<dbReference type="HOGENOM" id="CLU_101863_0_0_1"/>
<protein>
    <submittedName>
        <fullName evidence="2">Uncharacterized protein</fullName>
    </submittedName>
</protein>
<feature type="transmembrane region" description="Helical" evidence="1">
    <location>
        <begin position="12"/>
        <end position="34"/>
    </location>
</feature>
<gene>
    <name evidence="2" type="ORF">PV06_11094</name>
</gene>
<reference evidence="2 3" key="1">
    <citation type="submission" date="2015-01" db="EMBL/GenBank/DDBJ databases">
        <title>The Genome Sequence of Exophiala oligosperma CBS72588.</title>
        <authorList>
            <consortium name="The Broad Institute Genomics Platform"/>
            <person name="Cuomo C."/>
            <person name="de Hoog S."/>
            <person name="Gorbushina A."/>
            <person name="Stielow B."/>
            <person name="Teixiera M."/>
            <person name="Abouelleil A."/>
            <person name="Chapman S.B."/>
            <person name="Priest M."/>
            <person name="Young S.K."/>
            <person name="Wortman J."/>
            <person name="Nusbaum C."/>
            <person name="Birren B."/>
        </authorList>
    </citation>
    <scope>NUCLEOTIDE SEQUENCE [LARGE SCALE GENOMIC DNA]</scope>
    <source>
        <strain evidence="2 3">CBS 72588</strain>
    </source>
</reference>
<dbReference type="VEuPathDB" id="FungiDB:PV06_11094"/>
<dbReference type="PANTHER" id="PTHR37471">
    <property type="entry name" value="UNNAMED PRODUCT"/>
    <property type="match status" value="1"/>
</dbReference>
<feature type="transmembrane region" description="Helical" evidence="1">
    <location>
        <begin position="46"/>
        <end position="63"/>
    </location>
</feature>
<dbReference type="GeneID" id="27363168"/>
<dbReference type="RefSeq" id="XP_016256892.1">
    <property type="nucleotide sequence ID" value="XM_016412711.1"/>
</dbReference>
<evidence type="ECO:0000256" key="1">
    <source>
        <dbReference type="SAM" id="Phobius"/>
    </source>
</evidence>
<evidence type="ECO:0000313" key="3">
    <source>
        <dbReference type="Proteomes" id="UP000053342"/>
    </source>
</evidence>
<dbReference type="STRING" id="215243.A0A0D2A8M7"/>
<evidence type="ECO:0000313" key="2">
    <source>
        <dbReference type="EMBL" id="KIW36676.1"/>
    </source>
</evidence>